<evidence type="ECO:0000256" key="1">
    <source>
        <dbReference type="SAM" id="MobiDB-lite"/>
    </source>
</evidence>
<accession>A0A5C6A632</accession>
<evidence type="ECO:0000313" key="3">
    <source>
        <dbReference type="Proteomes" id="UP000320176"/>
    </source>
</evidence>
<organism evidence="2 3">
    <name type="scientific">Stieleria varia</name>
    <dbReference type="NCBI Taxonomy" id="2528005"/>
    <lineage>
        <taxon>Bacteria</taxon>
        <taxon>Pseudomonadati</taxon>
        <taxon>Planctomycetota</taxon>
        <taxon>Planctomycetia</taxon>
        <taxon>Pirellulales</taxon>
        <taxon>Pirellulaceae</taxon>
        <taxon>Stieleria</taxon>
    </lineage>
</organism>
<reference evidence="2 3" key="1">
    <citation type="submission" date="2019-02" db="EMBL/GenBank/DDBJ databases">
        <title>Deep-cultivation of Planctomycetes and their phenomic and genomic characterization uncovers novel biology.</title>
        <authorList>
            <person name="Wiegand S."/>
            <person name="Jogler M."/>
            <person name="Boedeker C."/>
            <person name="Pinto D."/>
            <person name="Vollmers J."/>
            <person name="Rivas-Marin E."/>
            <person name="Kohn T."/>
            <person name="Peeters S.H."/>
            <person name="Heuer A."/>
            <person name="Rast P."/>
            <person name="Oberbeckmann S."/>
            <person name="Bunk B."/>
            <person name="Jeske O."/>
            <person name="Meyerdierks A."/>
            <person name="Storesund J.E."/>
            <person name="Kallscheuer N."/>
            <person name="Luecker S."/>
            <person name="Lage O.M."/>
            <person name="Pohl T."/>
            <person name="Merkel B.J."/>
            <person name="Hornburger P."/>
            <person name="Mueller R.-W."/>
            <person name="Bruemmer F."/>
            <person name="Labrenz M."/>
            <person name="Spormann A.M."/>
            <person name="Op Den Camp H."/>
            <person name="Overmann J."/>
            <person name="Amann R."/>
            <person name="Jetten M.S.M."/>
            <person name="Mascher T."/>
            <person name="Medema M.H."/>
            <person name="Devos D.P."/>
            <person name="Kaster A.-K."/>
            <person name="Ovreas L."/>
            <person name="Rohde M."/>
            <person name="Galperin M.Y."/>
            <person name="Jogler C."/>
        </authorList>
    </citation>
    <scope>NUCLEOTIDE SEQUENCE [LARGE SCALE GENOMIC DNA]</scope>
    <source>
        <strain evidence="2 3">Pla52n</strain>
    </source>
</reference>
<dbReference type="OrthoDB" id="249646at2"/>
<gene>
    <name evidence="2" type="ORF">Pla52n_56310</name>
</gene>
<dbReference type="Proteomes" id="UP000320176">
    <property type="component" value="Unassembled WGS sequence"/>
</dbReference>
<dbReference type="AlphaFoldDB" id="A0A5C6A632"/>
<dbReference type="EMBL" id="SJPN01000008">
    <property type="protein sequence ID" value="TWT93803.1"/>
    <property type="molecule type" value="Genomic_DNA"/>
</dbReference>
<sequence>MSFRPNTRPNAAPQHDVPRPNDGMATSVRGIVLAICSSLILLSPSLWADFPVFRATITNTTDESASPDALHLILFDGADVYDFSLRPPYTVTVIQSDNERIVMLANEEQVQCKLSTSDLMNQAVRVKESATTPELKERWGISAVAESSDDKTYELAYGAFHYQTTTQPAHSRAVAVEFARFADWACRLNILRKLGPPPFGRMTLNEQIAAADQLPQSVTLTYKSDSGEQTFHSTYEFTLDLTDADKRRIESVQEKINTYREVPLKAFP</sequence>
<dbReference type="RefSeq" id="WP_146522627.1">
    <property type="nucleotide sequence ID" value="NZ_CP151726.1"/>
</dbReference>
<feature type="region of interest" description="Disordered" evidence="1">
    <location>
        <begin position="1"/>
        <end position="21"/>
    </location>
</feature>
<evidence type="ECO:0008006" key="4">
    <source>
        <dbReference type="Google" id="ProtNLM"/>
    </source>
</evidence>
<keyword evidence="3" id="KW-1185">Reference proteome</keyword>
<protein>
    <recommendedName>
        <fullName evidence="4">DUF4412 domain-containing protein</fullName>
    </recommendedName>
</protein>
<name>A0A5C6A632_9BACT</name>
<evidence type="ECO:0000313" key="2">
    <source>
        <dbReference type="EMBL" id="TWT93803.1"/>
    </source>
</evidence>
<comment type="caution">
    <text evidence="2">The sequence shown here is derived from an EMBL/GenBank/DDBJ whole genome shotgun (WGS) entry which is preliminary data.</text>
</comment>
<proteinExistence type="predicted"/>